<comment type="similarity">
    <text evidence="2">Belongs to the PC-esterase family. TBL subfamily.</text>
</comment>
<evidence type="ECO:0000256" key="7">
    <source>
        <dbReference type="SAM" id="Phobius"/>
    </source>
</evidence>
<evidence type="ECO:0000256" key="2">
    <source>
        <dbReference type="ARBA" id="ARBA00007727"/>
    </source>
</evidence>
<evidence type="ECO:0000256" key="1">
    <source>
        <dbReference type="ARBA" id="ARBA00004167"/>
    </source>
</evidence>
<evidence type="ECO:0000256" key="4">
    <source>
        <dbReference type="ARBA" id="ARBA00022968"/>
    </source>
</evidence>
<dbReference type="PANTHER" id="PTHR32285">
    <property type="entry name" value="PROTEIN TRICHOME BIREFRINGENCE-LIKE 9-RELATED"/>
    <property type="match status" value="1"/>
</dbReference>
<dbReference type="PANTHER" id="PTHR32285:SF53">
    <property type="entry name" value="PROTEIN TRICHOME BIREFRINGENCE-LIKE 9"/>
    <property type="match status" value="1"/>
</dbReference>
<dbReference type="InterPro" id="IPR029962">
    <property type="entry name" value="TBL"/>
</dbReference>
<comment type="subcellular location">
    <subcellularLocation>
        <location evidence="1">Membrane</location>
        <topology evidence="1">Single-pass membrane protein</topology>
    </subcellularLocation>
</comment>
<reference evidence="10" key="1">
    <citation type="journal article" date="2023" name="bioRxiv">
        <title>Improved chromosome-level genome assembly for marigold (Tagetes erecta).</title>
        <authorList>
            <person name="Jiang F."/>
            <person name="Yuan L."/>
            <person name="Wang S."/>
            <person name="Wang H."/>
            <person name="Xu D."/>
            <person name="Wang A."/>
            <person name="Fan W."/>
        </authorList>
    </citation>
    <scope>NUCLEOTIDE SEQUENCE</scope>
    <source>
        <strain evidence="10">WSJ</strain>
        <tissue evidence="10">Leaf</tissue>
    </source>
</reference>
<accession>A0AAD8JYE2</accession>
<dbReference type="Proteomes" id="UP001229421">
    <property type="component" value="Unassembled WGS sequence"/>
</dbReference>
<evidence type="ECO:0000256" key="3">
    <source>
        <dbReference type="ARBA" id="ARBA00022692"/>
    </source>
</evidence>
<keyword evidence="5 7" id="KW-1133">Transmembrane helix</keyword>
<protein>
    <recommendedName>
        <fullName evidence="12">Trichome birefringence-like N-terminal domain-containing protein</fullName>
    </recommendedName>
</protein>
<dbReference type="GO" id="GO:0016413">
    <property type="term" value="F:O-acetyltransferase activity"/>
    <property type="evidence" value="ECO:0007669"/>
    <property type="project" value="InterPro"/>
</dbReference>
<evidence type="ECO:0000256" key="6">
    <source>
        <dbReference type="ARBA" id="ARBA00023136"/>
    </source>
</evidence>
<evidence type="ECO:0000313" key="10">
    <source>
        <dbReference type="EMBL" id="KAK1410966.1"/>
    </source>
</evidence>
<dbReference type="GO" id="GO:0016020">
    <property type="term" value="C:membrane"/>
    <property type="evidence" value="ECO:0007669"/>
    <property type="project" value="UniProtKB-SubCell"/>
</dbReference>
<evidence type="ECO:0000259" key="9">
    <source>
        <dbReference type="Pfam" id="PF14416"/>
    </source>
</evidence>
<keyword evidence="11" id="KW-1185">Reference proteome</keyword>
<keyword evidence="4" id="KW-0735">Signal-anchor</keyword>
<evidence type="ECO:0000313" key="11">
    <source>
        <dbReference type="Proteomes" id="UP001229421"/>
    </source>
</evidence>
<feature type="domain" description="Trichome birefringence-like C-terminal" evidence="8">
    <location>
        <begin position="130"/>
        <end position="413"/>
    </location>
</feature>
<dbReference type="EMBL" id="JAUHHV010000010">
    <property type="protein sequence ID" value="KAK1410966.1"/>
    <property type="molecule type" value="Genomic_DNA"/>
</dbReference>
<dbReference type="AlphaFoldDB" id="A0AAD8JYE2"/>
<proteinExistence type="inferred from homology"/>
<organism evidence="10 11">
    <name type="scientific">Tagetes erecta</name>
    <name type="common">African marigold</name>
    <dbReference type="NCBI Taxonomy" id="13708"/>
    <lineage>
        <taxon>Eukaryota</taxon>
        <taxon>Viridiplantae</taxon>
        <taxon>Streptophyta</taxon>
        <taxon>Embryophyta</taxon>
        <taxon>Tracheophyta</taxon>
        <taxon>Spermatophyta</taxon>
        <taxon>Magnoliopsida</taxon>
        <taxon>eudicotyledons</taxon>
        <taxon>Gunneridae</taxon>
        <taxon>Pentapetalae</taxon>
        <taxon>asterids</taxon>
        <taxon>campanulids</taxon>
        <taxon>Asterales</taxon>
        <taxon>Asteraceae</taxon>
        <taxon>Asteroideae</taxon>
        <taxon>Heliantheae alliance</taxon>
        <taxon>Tageteae</taxon>
        <taxon>Tagetes</taxon>
    </lineage>
</organism>
<dbReference type="GO" id="GO:0005794">
    <property type="term" value="C:Golgi apparatus"/>
    <property type="evidence" value="ECO:0007669"/>
    <property type="project" value="TreeGrafter"/>
</dbReference>
<feature type="domain" description="Trichome birefringence-like N-terminal" evidence="9">
    <location>
        <begin position="76"/>
        <end position="129"/>
    </location>
</feature>
<dbReference type="Pfam" id="PF14416">
    <property type="entry name" value="PMR5N"/>
    <property type="match status" value="1"/>
</dbReference>
<sequence length="423" mass="49670">MDLHHKTQPQKPPHFFIQPFTNNNNNFTYALIFFISLLIITTIVFCNFISPFYPHLLPFSLSKTLPNTQTQQSTNTCDYSYGKWVFDESYPTRKYDEDCPFLDPGFRCRRNGRPDIGYVKWRWQPHGCDLPRFDARDFLERSRNGRIVFAGDSIGRNQWESLLCMLSHGVTNLSTIYEENGNPITKHKGFLSIRFHDYNLTIQYYRVPFLVVIDDPPENASEDVQRAIRVDKLHWFSLKWAGADVLVFSAGHWWNHDKTLKMGWYFQEEEKLNMKMDVMEAFGKSLQTLKTWAYESCDPKTSHIFFRSYSPVHYRDGEWNTGGHCDRSKSPETNYTNSETEPLNNKIISNVVKEMQTTKRKVNFLNITYLTTMRRDGHPSRYREPGTSQRAPQDCSHWCLPGVPDIWNELLYAQLLSTGFRVK</sequence>
<evidence type="ECO:0000256" key="5">
    <source>
        <dbReference type="ARBA" id="ARBA00022989"/>
    </source>
</evidence>
<feature type="transmembrane region" description="Helical" evidence="7">
    <location>
        <begin position="29"/>
        <end position="53"/>
    </location>
</feature>
<keyword evidence="3 7" id="KW-0812">Transmembrane</keyword>
<dbReference type="InterPro" id="IPR025846">
    <property type="entry name" value="TBL_N"/>
</dbReference>
<name>A0AAD8JYE2_TARER</name>
<dbReference type="Pfam" id="PF13839">
    <property type="entry name" value="PC-Esterase"/>
    <property type="match status" value="1"/>
</dbReference>
<evidence type="ECO:0000259" key="8">
    <source>
        <dbReference type="Pfam" id="PF13839"/>
    </source>
</evidence>
<dbReference type="InterPro" id="IPR026057">
    <property type="entry name" value="TBL_C"/>
</dbReference>
<evidence type="ECO:0008006" key="12">
    <source>
        <dbReference type="Google" id="ProtNLM"/>
    </source>
</evidence>
<gene>
    <name evidence="10" type="ORF">QVD17_37509</name>
</gene>
<comment type="caution">
    <text evidence="10">The sequence shown here is derived from an EMBL/GenBank/DDBJ whole genome shotgun (WGS) entry which is preliminary data.</text>
</comment>
<keyword evidence="6 7" id="KW-0472">Membrane</keyword>